<dbReference type="AlphaFoldDB" id="A0A2K9LK80"/>
<dbReference type="RefSeq" id="WP_101894131.1">
    <property type="nucleotide sequence ID" value="NZ_CP022684.1"/>
</dbReference>
<evidence type="ECO:0000256" key="7">
    <source>
        <dbReference type="RuleBase" id="RU003345"/>
    </source>
</evidence>
<dbReference type="OrthoDB" id="9812625at2"/>
<proteinExistence type="inferred from homology"/>
<dbReference type="PANTHER" id="PTHR43570:SF20">
    <property type="entry name" value="ALDEHYDE DEHYDROGENASE ALDX-RELATED"/>
    <property type="match status" value="1"/>
</dbReference>
<reference evidence="10" key="1">
    <citation type="submission" date="2017-08" db="EMBL/GenBank/DDBJ databases">
        <title>Direct submision.</title>
        <authorList>
            <person name="Kim S.-J."/>
            <person name="Rhee S.-K."/>
        </authorList>
    </citation>
    <scope>NUCLEOTIDE SEQUENCE [LARGE SCALE GENOMIC DNA]</scope>
    <source>
        <strain evidence="10">GI5</strain>
    </source>
</reference>
<dbReference type="GO" id="GO:0006081">
    <property type="term" value="P:aldehyde metabolic process"/>
    <property type="evidence" value="ECO:0007669"/>
    <property type="project" value="InterPro"/>
</dbReference>
<dbReference type="Proteomes" id="UP000235116">
    <property type="component" value="Chromosome"/>
</dbReference>
<dbReference type="GO" id="GO:0004029">
    <property type="term" value="F:aldehyde dehydrogenase (NAD+) activity"/>
    <property type="evidence" value="ECO:0007669"/>
    <property type="project" value="TreeGrafter"/>
</dbReference>
<dbReference type="Gene3D" id="3.40.605.10">
    <property type="entry name" value="Aldehyde Dehydrogenase, Chain A, domain 1"/>
    <property type="match status" value="1"/>
</dbReference>
<organism evidence="9 10">
    <name type="scientific">Ketobacter alkanivorans</name>
    <dbReference type="NCBI Taxonomy" id="1917421"/>
    <lineage>
        <taxon>Bacteria</taxon>
        <taxon>Pseudomonadati</taxon>
        <taxon>Pseudomonadota</taxon>
        <taxon>Gammaproteobacteria</taxon>
        <taxon>Pseudomonadales</taxon>
        <taxon>Ketobacteraceae</taxon>
        <taxon>Ketobacter</taxon>
    </lineage>
</organism>
<dbReference type="InterPro" id="IPR016161">
    <property type="entry name" value="Ald_DH/histidinol_DH"/>
</dbReference>
<evidence type="ECO:0000256" key="5">
    <source>
        <dbReference type="PIRSR" id="PIRSR036492-1"/>
    </source>
</evidence>
<sequence length="482" mass="53731">MVAKVANFADHNPAIADMERILKAQKASYNQHRMPSAEERISLIKRLKPALIRHQDALVDAVNKDFGNRCATETRFVEIASLVETIKYNTKNLTKWMRPERRSLPVNLRPAKAKVVYQPLGVVGIIVPWNYPYFLALDPMIAAMAAGNRVMIKMSEFTPNAAEAMKAMLAEVYSEDQVAVITGEADVGIAFSKLPFDHLLFTGSTAVGKHVMAAAAENLTPVTLELGGKSPALIHESFPLKDAAERMSWGKCINAGQTCVAPDYTLVHRSKLDEFTAAFNEVVSTWYPSKRNNDDYTAVINERQLNRLKGYLKDAEEKGARIVPLNPANEDFEGSGKLPITLVFDTTEDMLIEQNEIFGPLLIVKPYDNLEEAMQYINDRPRPLALYYFDYDKDRADYVLNHTHSGGACVNDTLSHVAAEDIPFGGVGPSGMGHYHGKEGFLTFTKAKGVFYKGKVNATKLLFPPWNRRIHKMVLKLALKPD</sequence>
<dbReference type="GO" id="GO:0005737">
    <property type="term" value="C:cytoplasm"/>
    <property type="evidence" value="ECO:0007669"/>
    <property type="project" value="TreeGrafter"/>
</dbReference>
<keyword evidence="2 4" id="KW-0560">Oxidoreductase</keyword>
<feature type="active site" evidence="5">
    <location>
        <position position="259"/>
    </location>
</feature>
<evidence type="ECO:0000256" key="1">
    <source>
        <dbReference type="ARBA" id="ARBA00009986"/>
    </source>
</evidence>
<dbReference type="InterPro" id="IPR016163">
    <property type="entry name" value="Ald_DH_C"/>
</dbReference>
<keyword evidence="3" id="KW-0520">NAD</keyword>
<dbReference type="SUPFAM" id="SSF53720">
    <property type="entry name" value="ALDH-like"/>
    <property type="match status" value="1"/>
</dbReference>
<dbReference type="CDD" id="cd07133">
    <property type="entry name" value="ALDH_CALDH_CalB"/>
    <property type="match status" value="1"/>
</dbReference>
<dbReference type="PROSITE" id="PS00687">
    <property type="entry name" value="ALDEHYDE_DEHYDR_GLU"/>
    <property type="match status" value="1"/>
</dbReference>
<evidence type="ECO:0000256" key="2">
    <source>
        <dbReference type="ARBA" id="ARBA00023002"/>
    </source>
</evidence>
<protein>
    <recommendedName>
        <fullName evidence="4">Aldehyde dehydrogenase</fullName>
    </recommendedName>
</protein>
<dbReference type="Gene3D" id="3.40.309.10">
    <property type="entry name" value="Aldehyde Dehydrogenase, Chain A, domain 2"/>
    <property type="match status" value="1"/>
</dbReference>
<dbReference type="InterPro" id="IPR012394">
    <property type="entry name" value="Aldehyde_DH_NAD(P)"/>
</dbReference>
<dbReference type="PANTHER" id="PTHR43570">
    <property type="entry name" value="ALDEHYDE DEHYDROGENASE"/>
    <property type="match status" value="1"/>
</dbReference>
<dbReference type="EMBL" id="CP022684">
    <property type="protein sequence ID" value="AUM12748.1"/>
    <property type="molecule type" value="Genomic_DNA"/>
</dbReference>
<comment type="similarity">
    <text evidence="1 4 7">Belongs to the aldehyde dehydrogenase family.</text>
</comment>
<dbReference type="InterPro" id="IPR016162">
    <property type="entry name" value="Ald_DH_N"/>
</dbReference>
<evidence type="ECO:0000259" key="8">
    <source>
        <dbReference type="Pfam" id="PF00171"/>
    </source>
</evidence>
<evidence type="ECO:0000313" key="10">
    <source>
        <dbReference type="Proteomes" id="UP000235116"/>
    </source>
</evidence>
<dbReference type="InterPro" id="IPR015590">
    <property type="entry name" value="Aldehyde_DH_dom"/>
</dbReference>
<accession>A0A2K9LK80</accession>
<dbReference type="InterPro" id="IPR029510">
    <property type="entry name" value="Ald_DH_CS_GLU"/>
</dbReference>
<dbReference type="KEGG" id="kak:Kalk_10100"/>
<evidence type="ECO:0000256" key="4">
    <source>
        <dbReference type="PIRNR" id="PIRNR036492"/>
    </source>
</evidence>
<dbReference type="Pfam" id="PF00171">
    <property type="entry name" value="Aldedh"/>
    <property type="match status" value="1"/>
</dbReference>
<evidence type="ECO:0000256" key="6">
    <source>
        <dbReference type="PROSITE-ProRule" id="PRU10007"/>
    </source>
</evidence>
<gene>
    <name evidence="9" type="ORF">Kalk_10100</name>
</gene>
<keyword evidence="10" id="KW-1185">Reference proteome</keyword>
<name>A0A2K9LK80_9GAMM</name>
<feature type="active site" evidence="5 6">
    <location>
        <position position="225"/>
    </location>
</feature>
<feature type="domain" description="Aldehyde dehydrogenase" evidence="8">
    <location>
        <begin position="16"/>
        <end position="449"/>
    </location>
</feature>
<dbReference type="PIRSF" id="PIRSF036492">
    <property type="entry name" value="ALDH"/>
    <property type="match status" value="1"/>
</dbReference>
<evidence type="ECO:0000313" key="9">
    <source>
        <dbReference type="EMBL" id="AUM12748.1"/>
    </source>
</evidence>
<evidence type="ECO:0000256" key="3">
    <source>
        <dbReference type="ARBA" id="ARBA00023027"/>
    </source>
</evidence>